<accession>A0AAW9RHJ7</accession>
<evidence type="ECO:0000256" key="5">
    <source>
        <dbReference type="PROSITE-ProRule" id="PRU00335"/>
    </source>
</evidence>
<dbReference type="GO" id="GO:0000976">
    <property type="term" value="F:transcription cis-regulatory region binding"/>
    <property type="evidence" value="ECO:0007669"/>
    <property type="project" value="TreeGrafter"/>
</dbReference>
<evidence type="ECO:0000313" key="7">
    <source>
        <dbReference type="EMBL" id="MEJ8568333.1"/>
    </source>
</evidence>
<evidence type="ECO:0000256" key="2">
    <source>
        <dbReference type="ARBA" id="ARBA00023015"/>
    </source>
</evidence>
<dbReference type="PROSITE" id="PS50977">
    <property type="entry name" value="HTH_TETR_2"/>
    <property type="match status" value="1"/>
</dbReference>
<organism evidence="7 8">
    <name type="scientific">Elongatibacter sediminis</name>
    <dbReference type="NCBI Taxonomy" id="3119006"/>
    <lineage>
        <taxon>Bacteria</taxon>
        <taxon>Pseudomonadati</taxon>
        <taxon>Pseudomonadota</taxon>
        <taxon>Gammaproteobacteria</taxon>
        <taxon>Chromatiales</taxon>
        <taxon>Wenzhouxiangellaceae</taxon>
        <taxon>Elongatibacter</taxon>
    </lineage>
</organism>
<keyword evidence="8" id="KW-1185">Reference proteome</keyword>
<keyword evidence="1" id="KW-0678">Repressor</keyword>
<dbReference type="InterPro" id="IPR036271">
    <property type="entry name" value="Tet_transcr_reg_TetR-rel_C_sf"/>
</dbReference>
<keyword evidence="2" id="KW-0805">Transcription regulation</keyword>
<dbReference type="EMBL" id="JAZHOG010000007">
    <property type="protein sequence ID" value="MEJ8568333.1"/>
    <property type="molecule type" value="Genomic_DNA"/>
</dbReference>
<dbReference type="RefSeq" id="WP_354695652.1">
    <property type="nucleotide sequence ID" value="NZ_JAZHOG010000007.1"/>
</dbReference>
<proteinExistence type="predicted"/>
<name>A0AAW9RHJ7_9GAMM</name>
<gene>
    <name evidence="7" type="ORF">V3330_11920</name>
</gene>
<evidence type="ECO:0000313" key="8">
    <source>
        <dbReference type="Proteomes" id="UP001359886"/>
    </source>
</evidence>
<dbReference type="Proteomes" id="UP001359886">
    <property type="component" value="Unassembled WGS sequence"/>
</dbReference>
<dbReference type="Pfam" id="PF00440">
    <property type="entry name" value="TetR_N"/>
    <property type="match status" value="1"/>
</dbReference>
<dbReference type="InterPro" id="IPR050109">
    <property type="entry name" value="HTH-type_TetR-like_transc_reg"/>
</dbReference>
<protein>
    <submittedName>
        <fullName evidence="7">TetR/AcrR family transcriptional regulator</fullName>
    </submittedName>
</protein>
<feature type="domain" description="HTH tetR-type" evidence="6">
    <location>
        <begin position="10"/>
        <end position="70"/>
    </location>
</feature>
<keyword evidence="4" id="KW-0804">Transcription</keyword>
<reference evidence="7 8" key="1">
    <citation type="submission" date="2024-02" db="EMBL/GenBank/DDBJ databases">
        <title>A novel Wenzhouxiangellaceae bacterium, isolated from coastal sediments.</title>
        <authorList>
            <person name="Du Z.-J."/>
            <person name="Ye Y.-Q."/>
            <person name="Zhang X.-Y."/>
        </authorList>
    </citation>
    <scope>NUCLEOTIDE SEQUENCE [LARGE SCALE GENOMIC DNA]</scope>
    <source>
        <strain evidence="7 8">CH-27</strain>
    </source>
</reference>
<feature type="DNA-binding region" description="H-T-H motif" evidence="5">
    <location>
        <begin position="33"/>
        <end position="52"/>
    </location>
</feature>
<dbReference type="SUPFAM" id="SSF46689">
    <property type="entry name" value="Homeodomain-like"/>
    <property type="match status" value="1"/>
</dbReference>
<dbReference type="InterPro" id="IPR009057">
    <property type="entry name" value="Homeodomain-like_sf"/>
</dbReference>
<dbReference type="PANTHER" id="PTHR30055:SF175">
    <property type="entry name" value="HTH-TYPE TRANSCRIPTIONAL REPRESSOR KSTR2"/>
    <property type="match status" value="1"/>
</dbReference>
<evidence type="ECO:0000256" key="3">
    <source>
        <dbReference type="ARBA" id="ARBA00023125"/>
    </source>
</evidence>
<evidence type="ECO:0000259" key="6">
    <source>
        <dbReference type="PROSITE" id="PS50977"/>
    </source>
</evidence>
<dbReference type="PANTHER" id="PTHR30055">
    <property type="entry name" value="HTH-TYPE TRANSCRIPTIONAL REGULATOR RUTR"/>
    <property type="match status" value="1"/>
</dbReference>
<comment type="caution">
    <text evidence="7">The sequence shown here is derived from an EMBL/GenBank/DDBJ whole genome shotgun (WGS) entry which is preliminary data.</text>
</comment>
<keyword evidence="3 5" id="KW-0238">DNA-binding</keyword>
<dbReference type="AlphaFoldDB" id="A0AAW9RHJ7"/>
<evidence type="ECO:0000256" key="1">
    <source>
        <dbReference type="ARBA" id="ARBA00022491"/>
    </source>
</evidence>
<dbReference type="GO" id="GO:0003700">
    <property type="term" value="F:DNA-binding transcription factor activity"/>
    <property type="evidence" value="ECO:0007669"/>
    <property type="project" value="TreeGrafter"/>
</dbReference>
<dbReference type="Gene3D" id="1.10.357.10">
    <property type="entry name" value="Tetracycline Repressor, domain 2"/>
    <property type="match status" value="1"/>
</dbReference>
<evidence type="ECO:0000256" key="4">
    <source>
        <dbReference type="ARBA" id="ARBA00023163"/>
    </source>
</evidence>
<sequence length="205" mass="22479">MSSRPHLPAQERRELTVRAVIDLCGQQDPANLTTAAIAKHMNLTQGALFRHFPSKDAIWEAVAHWVSERLMARLDSAVDPTGGPLDALERMFMTHIEFITRHPGVPRLMLGQLQHEEVTPAQRVVDAMFKRYRDRLMAILADSDESGELADGLDREAAATAFIGAVQGLVIQSMVVGDVGLVRVMAPRVFALYRRGIAASGTQAG</sequence>
<dbReference type="SUPFAM" id="SSF48498">
    <property type="entry name" value="Tetracyclin repressor-like, C-terminal domain"/>
    <property type="match status" value="1"/>
</dbReference>
<dbReference type="InterPro" id="IPR001647">
    <property type="entry name" value="HTH_TetR"/>
</dbReference>